<comment type="caution">
    <text evidence="4">The sequence shown here is derived from an EMBL/GenBank/DDBJ whole genome shotgun (WGS) entry which is preliminary data.</text>
</comment>
<feature type="domain" description="Xylanolytic transcriptional activator regulatory" evidence="3">
    <location>
        <begin position="110"/>
        <end position="187"/>
    </location>
</feature>
<organism evidence="4 5">
    <name type="scientific">Aspergillus thermomutatus</name>
    <name type="common">Neosartorya pseudofischeri</name>
    <dbReference type="NCBI Taxonomy" id="41047"/>
    <lineage>
        <taxon>Eukaryota</taxon>
        <taxon>Fungi</taxon>
        <taxon>Dikarya</taxon>
        <taxon>Ascomycota</taxon>
        <taxon>Pezizomycotina</taxon>
        <taxon>Eurotiomycetes</taxon>
        <taxon>Eurotiomycetidae</taxon>
        <taxon>Eurotiales</taxon>
        <taxon>Aspergillaceae</taxon>
        <taxon>Aspergillus</taxon>
        <taxon>Aspergillus subgen. Fumigati</taxon>
    </lineage>
</organism>
<protein>
    <recommendedName>
        <fullName evidence="3">Xylanolytic transcriptional activator regulatory domain-containing protein</fullName>
    </recommendedName>
</protein>
<feature type="region of interest" description="Disordered" evidence="2">
    <location>
        <begin position="47"/>
        <end position="66"/>
    </location>
</feature>
<evidence type="ECO:0000313" key="4">
    <source>
        <dbReference type="EMBL" id="RHZ62482.1"/>
    </source>
</evidence>
<feature type="compositionally biased region" description="Polar residues" evidence="2">
    <location>
        <begin position="47"/>
        <end position="60"/>
    </location>
</feature>
<dbReference type="CDD" id="cd12148">
    <property type="entry name" value="fungal_TF_MHR"/>
    <property type="match status" value="1"/>
</dbReference>
<dbReference type="AlphaFoldDB" id="A0A397HHE6"/>
<keyword evidence="5" id="KW-1185">Reference proteome</keyword>
<evidence type="ECO:0000313" key="5">
    <source>
        <dbReference type="Proteomes" id="UP000215305"/>
    </source>
</evidence>
<reference evidence="4" key="1">
    <citation type="submission" date="2018-08" db="EMBL/GenBank/DDBJ databases">
        <title>Draft genome sequence of azole-resistant Aspergillus thermomutatus (Neosartorya pseudofischeri) strain HMR AF 39, isolated from a human nasal aspirate.</title>
        <authorList>
            <person name="Parent-Michaud M."/>
            <person name="Dufresne P.J."/>
            <person name="Fournier E."/>
            <person name="Martineau C."/>
            <person name="Moreira S."/>
            <person name="Perkins V."/>
            <person name="De Repentigny L."/>
            <person name="Dufresne S.F."/>
        </authorList>
    </citation>
    <scope>NUCLEOTIDE SEQUENCE [LARGE SCALE GENOMIC DNA]</scope>
    <source>
        <strain evidence="4">HMR AF 39</strain>
    </source>
</reference>
<name>A0A397HHE6_ASPTH</name>
<dbReference type="PANTHER" id="PTHR47425">
    <property type="entry name" value="FARB-RELATED"/>
    <property type="match status" value="1"/>
</dbReference>
<dbReference type="GO" id="GO:0008270">
    <property type="term" value="F:zinc ion binding"/>
    <property type="evidence" value="ECO:0007669"/>
    <property type="project" value="InterPro"/>
</dbReference>
<dbReference type="GeneID" id="38130948"/>
<sequence>MHQEVTTSCQAVAIARPSRAKTVVNVKSAAALWPSAVMSEVATTTEINRNGNPQSPSDLTRNQDEERSGATIANATCMYDNGGETDMIVQLQAAVLLGFWHSKNDDHTQPWYWTGIAINLCYIMGLHRDPDTGNFNPSVTDRRRSLWRRLWWSCFFRDRWLSLTLGRPLRISLNSCNTPLPSLTDLVCDLYDMPRAIANAYIPDDFTQLAEYWIVLMRLTKLLGDTLTLCYQPFGPSPTLQQVEALEAEFFRLGLPERCAEGQSRLATFSLYHLQLHYQASVITFYRPCMAKAPEGLPSSQLQAWQAEIRNKIDAAALQTNAILDNLVREKLLDFAEPMTPPLLVPAMHIHLLNCKAGDDLLRRLSLNKLDFCMLVMQEMQETYTCASVYRGIFLEAIRQLFPSYSVDAAETDVEAPGAPASPQRQDKSFMGTLLNDSFIDELMHESSLFNIWEYLPMMEGHWAEENA</sequence>
<dbReference type="STRING" id="41047.A0A397HHE6"/>
<evidence type="ECO:0000256" key="2">
    <source>
        <dbReference type="SAM" id="MobiDB-lite"/>
    </source>
</evidence>
<dbReference type="EMBL" id="NKHU02000037">
    <property type="protein sequence ID" value="RHZ62482.1"/>
    <property type="molecule type" value="Genomic_DNA"/>
</dbReference>
<dbReference type="GO" id="GO:0003677">
    <property type="term" value="F:DNA binding"/>
    <property type="evidence" value="ECO:0007669"/>
    <property type="project" value="InterPro"/>
</dbReference>
<keyword evidence="1" id="KW-0539">Nucleus</keyword>
<dbReference type="Proteomes" id="UP000215305">
    <property type="component" value="Unassembled WGS sequence"/>
</dbReference>
<dbReference type="OrthoDB" id="4161332at2759"/>
<dbReference type="SMART" id="SM00906">
    <property type="entry name" value="Fungal_trans"/>
    <property type="match status" value="1"/>
</dbReference>
<evidence type="ECO:0000259" key="3">
    <source>
        <dbReference type="SMART" id="SM00906"/>
    </source>
</evidence>
<accession>A0A397HHE6</accession>
<gene>
    <name evidence="4" type="ORF">CDV56_108974</name>
</gene>
<dbReference type="RefSeq" id="XP_026616784.1">
    <property type="nucleotide sequence ID" value="XM_026762593.1"/>
</dbReference>
<dbReference type="InterPro" id="IPR007219">
    <property type="entry name" value="XnlR_reg_dom"/>
</dbReference>
<dbReference type="Pfam" id="PF04082">
    <property type="entry name" value="Fungal_trans"/>
    <property type="match status" value="1"/>
</dbReference>
<proteinExistence type="predicted"/>
<dbReference type="PANTHER" id="PTHR47425:SF3">
    <property type="entry name" value="ZN(II)2CYS6 TRANSCRIPTION FACTOR (EUROFUNG)"/>
    <property type="match status" value="1"/>
</dbReference>
<dbReference type="VEuPathDB" id="FungiDB:CDV56_108974"/>
<dbReference type="GO" id="GO:0006351">
    <property type="term" value="P:DNA-templated transcription"/>
    <property type="evidence" value="ECO:0007669"/>
    <property type="project" value="InterPro"/>
</dbReference>
<dbReference type="InterPro" id="IPR052761">
    <property type="entry name" value="Fungal_Detox/Toxin_TFs"/>
</dbReference>
<evidence type="ECO:0000256" key="1">
    <source>
        <dbReference type="ARBA" id="ARBA00023242"/>
    </source>
</evidence>